<proteinExistence type="predicted"/>
<sequence>MSSVSQLGQDIGLQCGTQPAHEIGFHCRRPAYEIVPRYYTEHSHLMADSGGVLRGHGPPTKKRSIHALASGAFV</sequence>
<organism evidence="1 2">
    <name type="scientific">Dendrobium nobile</name>
    <name type="common">Orchid</name>
    <dbReference type="NCBI Taxonomy" id="94219"/>
    <lineage>
        <taxon>Eukaryota</taxon>
        <taxon>Viridiplantae</taxon>
        <taxon>Streptophyta</taxon>
        <taxon>Embryophyta</taxon>
        <taxon>Tracheophyta</taxon>
        <taxon>Spermatophyta</taxon>
        <taxon>Magnoliopsida</taxon>
        <taxon>Liliopsida</taxon>
        <taxon>Asparagales</taxon>
        <taxon>Orchidaceae</taxon>
        <taxon>Epidendroideae</taxon>
        <taxon>Malaxideae</taxon>
        <taxon>Dendrobiinae</taxon>
        <taxon>Dendrobium</taxon>
    </lineage>
</organism>
<evidence type="ECO:0000313" key="1">
    <source>
        <dbReference type="EMBL" id="KAI0522476.1"/>
    </source>
</evidence>
<accession>A0A8T3BZN1</accession>
<name>A0A8T3BZN1_DENNO</name>
<dbReference type="EMBL" id="JAGYWB010000005">
    <property type="protein sequence ID" value="KAI0522476.1"/>
    <property type="molecule type" value="Genomic_DNA"/>
</dbReference>
<gene>
    <name evidence="1" type="ORF">KFK09_004855</name>
</gene>
<keyword evidence="2" id="KW-1185">Reference proteome</keyword>
<dbReference type="AlphaFoldDB" id="A0A8T3BZN1"/>
<reference evidence="1" key="1">
    <citation type="journal article" date="2022" name="Front. Genet.">
        <title>Chromosome-Scale Assembly of the Dendrobium nobile Genome Provides Insights Into the Molecular Mechanism of the Biosynthesis of the Medicinal Active Ingredient of Dendrobium.</title>
        <authorList>
            <person name="Xu Q."/>
            <person name="Niu S.-C."/>
            <person name="Li K.-L."/>
            <person name="Zheng P.-J."/>
            <person name="Zhang X.-J."/>
            <person name="Jia Y."/>
            <person name="Liu Y."/>
            <person name="Niu Y.-X."/>
            <person name="Yu L.-H."/>
            <person name="Chen D.-F."/>
            <person name="Zhang G.-Q."/>
        </authorList>
    </citation>
    <scope>NUCLEOTIDE SEQUENCE</scope>
    <source>
        <tissue evidence="1">Leaf</tissue>
    </source>
</reference>
<dbReference type="Proteomes" id="UP000829196">
    <property type="component" value="Unassembled WGS sequence"/>
</dbReference>
<protein>
    <submittedName>
        <fullName evidence="1">Uncharacterized protein</fullName>
    </submittedName>
</protein>
<comment type="caution">
    <text evidence="1">The sequence shown here is derived from an EMBL/GenBank/DDBJ whole genome shotgun (WGS) entry which is preliminary data.</text>
</comment>
<evidence type="ECO:0000313" key="2">
    <source>
        <dbReference type="Proteomes" id="UP000829196"/>
    </source>
</evidence>